<dbReference type="Gene3D" id="4.10.60.10">
    <property type="entry name" value="Zinc finger, CCHC-type"/>
    <property type="match status" value="1"/>
</dbReference>
<name>A0AAD8RR58_LOLMU</name>
<protein>
    <recommendedName>
        <fullName evidence="3">CCHC-type domain-containing protein</fullName>
    </recommendedName>
</protein>
<proteinExistence type="predicted"/>
<dbReference type="GO" id="GO:0008270">
    <property type="term" value="F:zinc ion binding"/>
    <property type="evidence" value="ECO:0007669"/>
    <property type="project" value="UniProtKB-KW"/>
</dbReference>
<evidence type="ECO:0000256" key="2">
    <source>
        <dbReference type="SAM" id="MobiDB-lite"/>
    </source>
</evidence>
<keyword evidence="5" id="KW-1185">Reference proteome</keyword>
<gene>
    <name evidence="4" type="ORF">QYE76_003277</name>
</gene>
<dbReference type="CDD" id="cd09272">
    <property type="entry name" value="RNase_HI_RT_Ty1"/>
    <property type="match status" value="1"/>
</dbReference>
<feature type="domain" description="CCHC-type" evidence="3">
    <location>
        <begin position="388"/>
        <end position="403"/>
    </location>
</feature>
<comment type="caution">
    <text evidence="4">The sequence shown here is derived from an EMBL/GenBank/DDBJ whole genome shotgun (WGS) entry which is preliminary data.</text>
</comment>
<dbReference type="Pfam" id="PF14223">
    <property type="entry name" value="Retrotran_gag_2"/>
    <property type="match status" value="1"/>
</dbReference>
<evidence type="ECO:0000313" key="5">
    <source>
        <dbReference type="Proteomes" id="UP001231189"/>
    </source>
</evidence>
<evidence type="ECO:0000259" key="3">
    <source>
        <dbReference type="PROSITE" id="PS50158"/>
    </source>
</evidence>
<dbReference type="EMBL" id="JAUUTY010000005">
    <property type="protein sequence ID" value="KAK1628962.1"/>
    <property type="molecule type" value="Genomic_DNA"/>
</dbReference>
<dbReference type="Pfam" id="PF00098">
    <property type="entry name" value="zf-CCHC"/>
    <property type="match status" value="1"/>
</dbReference>
<keyword evidence="1" id="KW-0862">Zinc</keyword>
<accession>A0AAD8RR58</accession>
<dbReference type="AlphaFoldDB" id="A0AAD8RR58"/>
<organism evidence="4 5">
    <name type="scientific">Lolium multiflorum</name>
    <name type="common">Italian ryegrass</name>
    <name type="synonym">Lolium perenne subsp. multiflorum</name>
    <dbReference type="NCBI Taxonomy" id="4521"/>
    <lineage>
        <taxon>Eukaryota</taxon>
        <taxon>Viridiplantae</taxon>
        <taxon>Streptophyta</taxon>
        <taxon>Embryophyta</taxon>
        <taxon>Tracheophyta</taxon>
        <taxon>Spermatophyta</taxon>
        <taxon>Magnoliopsida</taxon>
        <taxon>Liliopsida</taxon>
        <taxon>Poales</taxon>
        <taxon>Poaceae</taxon>
        <taxon>BOP clade</taxon>
        <taxon>Pooideae</taxon>
        <taxon>Poodae</taxon>
        <taxon>Poeae</taxon>
        <taxon>Poeae Chloroplast Group 2 (Poeae type)</taxon>
        <taxon>Loliodinae</taxon>
        <taxon>Loliinae</taxon>
        <taxon>Lolium</taxon>
    </lineage>
</organism>
<dbReference type="InterPro" id="IPR036875">
    <property type="entry name" value="Znf_CCHC_sf"/>
</dbReference>
<feature type="region of interest" description="Disordered" evidence="2">
    <location>
        <begin position="350"/>
        <end position="384"/>
    </location>
</feature>
<reference evidence="4" key="1">
    <citation type="submission" date="2023-07" db="EMBL/GenBank/DDBJ databases">
        <title>A chromosome-level genome assembly of Lolium multiflorum.</title>
        <authorList>
            <person name="Chen Y."/>
            <person name="Copetti D."/>
            <person name="Kolliker R."/>
            <person name="Studer B."/>
        </authorList>
    </citation>
    <scope>NUCLEOTIDE SEQUENCE</scope>
    <source>
        <strain evidence="4">02402/16</strain>
        <tissue evidence="4">Leaf</tissue>
    </source>
</reference>
<dbReference type="GO" id="GO:0003676">
    <property type="term" value="F:nucleic acid binding"/>
    <property type="evidence" value="ECO:0007669"/>
    <property type="project" value="InterPro"/>
</dbReference>
<feature type="compositionally biased region" description="Basic residues" evidence="2">
    <location>
        <begin position="356"/>
        <end position="369"/>
    </location>
</feature>
<keyword evidence="1" id="KW-0479">Metal-binding</keyword>
<dbReference type="SMART" id="SM00343">
    <property type="entry name" value="ZnF_C2HC"/>
    <property type="match status" value="1"/>
</dbReference>
<sequence length="565" mass="63153">MENYSLLMGAAAVMKMAVEMAAVSMEKPSGGTSPSGRVPEQRLLSPDLGFAMAAAGSLAKLRRTSTPPPTPRRRAVGFKRSYYFRCPLEREVDVVFINNRTCDRVRRCCPFVAPEPIVIKIFYALLQAASERLPQQQEPPLVGFGISSRFLEKEKLKSNGSNFTDWFRHVRIFLNGGNLQYVLDAPLGDPPAETETDEVKNVYMTRKTRYSQVQCAILCSLESDLQKRFEHHDPHELIKELKTIFETHAAVECYEASKHFFSCMMEEGSSISEHMLVMTGHAKKLSDLGIVIPNRLGINRVLQSLPPSYKNFVMNYNMQNMNKEFPELFGMLKAAEIEIKKEHQVLMVNKTTSFKKQGKSKGKNKKSGKKAATPPVKPKSGPKPDAECYYCKEKGHWKRNCSKYLADLKSGLVKKKKEVHGGEILNRIGVHSGFRGFIEAVWMKRFIVELGVVPSALDPFVIYCDNMGAIANAQEPRSHKRLKHIKLRYHSIREYIEDGETPTARVYADGQMSGPSAYGLAGPARDADRRRIRTVGVQVPTPRVAVGVYLALGVGSSIVPVPAAA</sequence>
<dbReference type="SUPFAM" id="SSF57756">
    <property type="entry name" value="Retrovirus zinc finger-like domains"/>
    <property type="match status" value="1"/>
</dbReference>
<dbReference type="InterPro" id="IPR001878">
    <property type="entry name" value="Znf_CCHC"/>
</dbReference>
<keyword evidence="1" id="KW-0863">Zinc-finger</keyword>
<dbReference type="Proteomes" id="UP001231189">
    <property type="component" value="Unassembled WGS sequence"/>
</dbReference>
<dbReference type="PROSITE" id="PS50158">
    <property type="entry name" value="ZF_CCHC"/>
    <property type="match status" value="1"/>
</dbReference>
<evidence type="ECO:0000313" key="4">
    <source>
        <dbReference type="EMBL" id="KAK1628962.1"/>
    </source>
</evidence>
<evidence type="ECO:0000256" key="1">
    <source>
        <dbReference type="PROSITE-ProRule" id="PRU00047"/>
    </source>
</evidence>